<proteinExistence type="inferred from homology"/>
<dbReference type="Pfam" id="PF01425">
    <property type="entry name" value="Amidase"/>
    <property type="match status" value="1"/>
</dbReference>
<dbReference type="EMBL" id="WVTI01000002">
    <property type="protein sequence ID" value="MXS25030.1"/>
    <property type="molecule type" value="Genomic_DNA"/>
</dbReference>
<evidence type="ECO:0000256" key="1">
    <source>
        <dbReference type="ARBA" id="ARBA00009199"/>
    </source>
</evidence>
<dbReference type="RefSeq" id="WP_003127518.1">
    <property type="nucleotide sequence ID" value="NZ_BTSN01000003.1"/>
</dbReference>
<feature type="domain" description="Amidase" evidence="2">
    <location>
        <begin position="20"/>
        <end position="465"/>
    </location>
</feature>
<dbReference type="InterPro" id="IPR020556">
    <property type="entry name" value="Amidase_CS"/>
</dbReference>
<reference evidence="3 5" key="1">
    <citation type="submission" date="2019-04" db="EMBL/GenBank/DDBJ databases">
        <title>Step-wise assembly of the neonatal virome modulated by breast feeding.</title>
        <authorList>
            <person name="Liang G."/>
            <person name="Bushman F."/>
        </authorList>
    </citation>
    <scope>NUCLEOTIDE SEQUENCE [LARGE SCALE GENOMIC DNA]</scope>
    <source>
        <strain evidence="3 5">E3404</strain>
    </source>
</reference>
<dbReference type="Gene3D" id="3.90.1300.10">
    <property type="entry name" value="Amidase signature (AS) domain"/>
    <property type="match status" value="1"/>
</dbReference>
<name>A0A366U2T4_ENTGA</name>
<dbReference type="PANTHER" id="PTHR11895:SF7">
    <property type="entry name" value="GLUTAMYL-TRNA(GLN) AMIDOTRANSFERASE SUBUNIT A, MITOCHONDRIAL"/>
    <property type="match status" value="1"/>
</dbReference>
<evidence type="ECO:0000313" key="3">
    <source>
        <dbReference type="EMBL" id="MXS25030.1"/>
    </source>
</evidence>
<dbReference type="EC" id="3.5.1.4" evidence="3"/>
<evidence type="ECO:0000313" key="6">
    <source>
        <dbReference type="Proteomes" id="UP000516696"/>
    </source>
</evidence>
<dbReference type="PANTHER" id="PTHR11895">
    <property type="entry name" value="TRANSAMIDASE"/>
    <property type="match status" value="1"/>
</dbReference>
<evidence type="ECO:0000313" key="4">
    <source>
        <dbReference type="EMBL" id="QOG26501.1"/>
    </source>
</evidence>
<dbReference type="Proteomes" id="UP000516696">
    <property type="component" value="Chromosome"/>
</dbReference>
<dbReference type="InterPro" id="IPR000120">
    <property type="entry name" value="Amidase"/>
</dbReference>
<gene>
    <name evidence="4" type="ORF">EGM181_04125</name>
    <name evidence="3" type="ORF">GTI89_02920</name>
</gene>
<dbReference type="GO" id="GO:0004040">
    <property type="term" value="F:amidase activity"/>
    <property type="evidence" value="ECO:0007669"/>
    <property type="project" value="UniProtKB-EC"/>
</dbReference>
<dbReference type="EMBL" id="CP050485">
    <property type="protein sequence ID" value="QOG26501.1"/>
    <property type="molecule type" value="Genomic_DNA"/>
</dbReference>
<dbReference type="PROSITE" id="PS00571">
    <property type="entry name" value="AMIDASES"/>
    <property type="match status" value="1"/>
</dbReference>
<sequence>MEDATYWAEQLTQKKISFSELTARIEEKIQQVEPTLNALVSFDRQAAIKQYEQNPQTKAALFSGLPIPLKILGQSKAGWPATSAAALFANAKAEQTSAFVNGLEQLGLIPLGQTNAPEFGFKNVTDPVLYGPTRNPWQSAYSAGGSSGGAAAVVAAGLFPLAAASDGGGSIRIPASFNGLIGLKPTRGTMPVGPQEWRSWQGASINFALTLSMRDTERLFYGLRTSQPAAPYQAPRIEWKHHGPSQNRTLRVAYTTESPAGSPVSQTAVLAVKKAVAFLEDQGHQVTEIRYPVDGQTMMASYYRMNGGETAAMFAEIEAMLQRPVEQKDMELMTWGLYQYGKKLAAADYIQALQYWDQLAVTMEALFADYELFLTPATAQTAPLIEEDLQSDTIRSELQEIERRTAAAAGDLIYQMFDKSLALTPYTQLANLTGQPAISLPTAVSEEGLPLGIQFMASKGREDLLFQVGELFERWEQFHLPKK</sequence>
<protein>
    <submittedName>
        <fullName evidence="3">Amidase</fullName>
        <ecNumber evidence="3">3.5.1.4</ecNumber>
    </submittedName>
</protein>
<keyword evidence="3" id="KW-0378">Hydrolase</keyword>
<dbReference type="NCBIfam" id="NF005099">
    <property type="entry name" value="PRK06529.1"/>
    <property type="match status" value="1"/>
</dbReference>
<organism evidence="3 5">
    <name type="scientific">Enterococcus gallinarum</name>
    <dbReference type="NCBI Taxonomy" id="1353"/>
    <lineage>
        <taxon>Bacteria</taxon>
        <taxon>Bacillati</taxon>
        <taxon>Bacillota</taxon>
        <taxon>Bacilli</taxon>
        <taxon>Lactobacillales</taxon>
        <taxon>Enterococcaceae</taxon>
        <taxon>Enterococcus</taxon>
    </lineage>
</organism>
<accession>A0A366U2T4</accession>
<reference evidence="4 6" key="2">
    <citation type="submission" date="2020-03" db="EMBL/GenBank/DDBJ databases">
        <title>Characterization of ganglioside-mimicking enterococci.</title>
        <authorList>
            <person name="Patry R.T."/>
            <person name="Nothaft H."/>
            <person name="Bridger R."/>
            <person name="Shajahan A."/>
            <person name="Huynh S."/>
            <person name="Sanchez S."/>
            <person name="Azadi P."/>
            <person name="Cooper K."/>
            <person name="Miller W.G."/>
            <person name="Parker C.T."/>
            <person name="Wells L."/>
            <person name="Szymanski C.M."/>
        </authorList>
    </citation>
    <scope>NUCLEOTIDE SEQUENCE [LARGE SCALE GENOMIC DNA]</scope>
    <source>
        <strain evidence="4 6">EGM181</strain>
    </source>
</reference>
<dbReference type="AlphaFoldDB" id="A0A366U2T4"/>
<dbReference type="InterPro" id="IPR023631">
    <property type="entry name" value="Amidase_dom"/>
</dbReference>
<evidence type="ECO:0000313" key="5">
    <source>
        <dbReference type="Proteomes" id="UP000439965"/>
    </source>
</evidence>
<dbReference type="Proteomes" id="UP000439965">
    <property type="component" value="Unassembled WGS sequence"/>
</dbReference>
<dbReference type="SUPFAM" id="SSF75304">
    <property type="entry name" value="Amidase signature (AS) enzymes"/>
    <property type="match status" value="1"/>
</dbReference>
<dbReference type="InterPro" id="IPR036928">
    <property type="entry name" value="AS_sf"/>
</dbReference>
<evidence type="ECO:0000259" key="2">
    <source>
        <dbReference type="Pfam" id="PF01425"/>
    </source>
</evidence>
<comment type="similarity">
    <text evidence="1">Belongs to the amidase family.</text>
</comment>